<feature type="transmembrane region" description="Helical" evidence="7">
    <location>
        <begin position="224"/>
        <end position="241"/>
    </location>
</feature>
<evidence type="ECO:0000313" key="9">
    <source>
        <dbReference type="EMBL" id="BAG46197.1"/>
    </source>
</evidence>
<dbReference type="AlphaFoldDB" id="A0A0H3KMB4"/>
<sequence length="462" mass="48106">MSRDASHTALLWIVAAAFFMQSLDTTIVNTALPSIAQGLHASPLAMQPVVVVYTLTMAMLTPASGWLADRFGTRRVFSLAILVFVLASIGCAASHTLGQLVAARALQGVGGSMLLPIGRLAVLRRVPGEQYVSALAFVSIAAQLGPIVGPTLGGWLTQAISWHWVFIVNVPVGAVGLVAVQRFLPHDQATQPPPFDFIGCALLSVAMVALSLAIDPPMATQRGAWASGLAVVGLASALAYLPHARRRAQPLFRLGLFREPNFGAGLLGNLLCRIGTSALPFMLPLLMQVQLGYTPLQSGMMMLPAAIAGVVAKRWIAPLVRRFGYAAFLVVNTGIVGSAIAGFALVSARPAPALEIALLVVFGAANSMQFAAMNSVTLKGLSHADAASGNSLFTMMQMLAMGLGVSIGGGLINLFAARLGSTASGFMLAFVCMGAVTLLSSLVFRRIDTPAAPRPATSRPAA</sequence>
<feature type="transmembrane region" description="Helical" evidence="7">
    <location>
        <begin position="356"/>
        <end position="377"/>
    </location>
</feature>
<dbReference type="InterPro" id="IPR004638">
    <property type="entry name" value="EmrB-like"/>
</dbReference>
<dbReference type="RefSeq" id="WP_012216943.1">
    <property type="nucleotide sequence ID" value="NC_010086.1"/>
</dbReference>
<feature type="transmembrane region" description="Helical" evidence="7">
    <location>
        <begin position="423"/>
        <end position="444"/>
    </location>
</feature>
<keyword evidence="5 7" id="KW-1133">Transmembrane helix</keyword>
<dbReference type="PANTHER" id="PTHR42718">
    <property type="entry name" value="MAJOR FACILITATOR SUPERFAMILY MULTIDRUG TRANSPORTER MFSC"/>
    <property type="match status" value="1"/>
</dbReference>
<comment type="subcellular location">
    <subcellularLocation>
        <location evidence="1">Cell membrane</location>
        <topology evidence="1">Multi-pass membrane protein</topology>
    </subcellularLocation>
</comment>
<dbReference type="InterPro" id="IPR011701">
    <property type="entry name" value="MFS"/>
</dbReference>
<dbReference type="KEGG" id="bmj:BMULJ_04342"/>
<dbReference type="InterPro" id="IPR020846">
    <property type="entry name" value="MFS_dom"/>
</dbReference>
<evidence type="ECO:0000313" key="10">
    <source>
        <dbReference type="Proteomes" id="UP000008815"/>
    </source>
</evidence>
<dbReference type="STRING" id="395019.BMULJ_04342"/>
<feature type="transmembrane region" description="Helical" evidence="7">
    <location>
        <begin position="48"/>
        <end position="69"/>
    </location>
</feature>
<keyword evidence="10" id="KW-1185">Reference proteome</keyword>
<evidence type="ECO:0000256" key="7">
    <source>
        <dbReference type="SAM" id="Phobius"/>
    </source>
</evidence>
<dbReference type="Pfam" id="PF07690">
    <property type="entry name" value="MFS_1"/>
    <property type="match status" value="1"/>
</dbReference>
<keyword evidence="4 7" id="KW-0812">Transmembrane</keyword>
<dbReference type="KEGG" id="bmu:Bmul_4164"/>
<evidence type="ECO:0000256" key="5">
    <source>
        <dbReference type="ARBA" id="ARBA00022989"/>
    </source>
</evidence>
<dbReference type="Proteomes" id="UP000008815">
    <property type="component" value="Chromosome 2"/>
</dbReference>
<feature type="transmembrane region" description="Helical" evidence="7">
    <location>
        <begin position="195"/>
        <end position="212"/>
    </location>
</feature>
<dbReference type="NCBIfam" id="TIGR00711">
    <property type="entry name" value="efflux_EmrB"/>
    <property type="match status" value="1"/>
</dbReference>
<dbReference type="Gene3D" id="1.20.1720.10">
    <property type="entry name" value="Multidrug resistance protein D"/>
    <property type="match status" value="1"/>
</dbReference>
<dbReference type="Gene3D" id="1.20.1250.20">
    <property type="entry name" value="MFS general substrate transporter like domains"/>
    <property type="match status" value="1"/>
</dbReference>
<organism evidence="9 10">
    <name type="scientific">Burkholderia multivorans (strain ATCC 17616 / 249)</name>
    <dbReference type="NCBI Taxonomy" id="395019"/>
    <lineage>
        <taxon>Bacteria</taxon>
        <taxon>Pseudomonadati</taxon>
        <taxon>Pseudomonadota</taxon>
        <taxon>Betaproteobacteria</taxon>
        <taxon>Burkholderiales</taxon>
        <taxon>Burkholderiaceae</taxon>
        <taxon>Burkholderia</taxon>
        <taxon>Burkholderia cepacia complex</taxon>
    </lineage>
</organism>
<proteinExistence type="predicted"/>
<evidence type="ECO:0000256" key="2">
    <source>
        <dbReference type="ARBA" id="ARBA00022448"/>
    </source>
</evidence>
<feature type="transmembrane region" description="Helical" evidence="7">
    <location>
        <begin position="134"/>
        <end position="156"/>
    </location>
</feature>
<evidence type="ECO:0000256" key="1">
    <source>
        <dbReference type="ARBA" id="ARBA00004651"/>
    </source>
</evidence>
<reference evidence="9 10" key="1">
    <citation type="submission" date="2007-04" db="EMBL/GenBank/DDBJ databases">
        <title>Complete genome sequence of Burkholderia multivorans ATCC 17616.</title>
        <authorList>
            <person name="Ohtsubo Y."/>
            <person name="Yamashita A."/>
            <person name="Kurokawa K."/>
            <person name="Takami H."/>
            <person name="Yuhara S."/>
            <person name="Nishiyama E."/>
            <person name="Endo R."/>
            <person name="Miyazaki R."/>
            <person name="Ono A."/>
            <person name="Yano K."/>
            <person name="Ito M."/>
            <person name="Sota M."/>
            <person name="Yuji N."/>
            <person name="Hattori M."/>
            <person name="Tsuda M."/>
        </authorList>
    </citation>
    <scope>NUCLEOTIDE SEQUENCE [LARGE SCALE GENOMIC DNA]</scope>
    <source>
        <strain evidence="10">ATCC 17616 / 249</strain>
    </source>
</reference>
<feature type="domain" description="Major facilitator superfamily (MFS) profile" evidence="8">
    <location>
        <begin position="10"/>
        <end position="452"/>
    </location>
</feature>
<dbReference type="EMBL" id="AP009386">
    <property type="protein sequence ID" value="BAG46197.1"/>
    <property type="molecule type" value="Genomic_DNA"/>
</dbReference>
<keyword evidence="2" id="KW-0813">Transport</keyword>
<keyword evidence="6 7" id="KW-0472">Membrane</keyword>
<dbReference type="PRINTS" id="PR01036">
    <property type="entry name" value="TCRTETB"/>
</dbReference>
<feature type="transmembrane region" description="Helical" evidence="7">
    <location>
        <begin position="398"/>
        <end position="417"/>
    </location>
</feature>
<feature type="transmembrane region" description="Helical" evidence="7">
    <location>
        <begin position="323"/>
        <end position="344"/>
    </location>
</feature>
<feature type="transmembrane region" description="Helical" evidence="7">
    <location>
        <begin position="293"/>
        <end position="311"/>
    </location>
</feature>
<feature type="transmembrane region" description="Helical" evidence="7">
    <location>
        <begin position="101"/>
        <end position="122"/>
    </location>
</feature>
<accession>A0A0H3KMB4</accession>
<feature type="transmembrane region" description="Helical" evidence="7">
    <location>
        <begin position="262"/>
        <end position="287"/>
    </location>
</feature>
<dbReference type="HOGENOM" id="CLU_000960_28_0_4"/>
<protein>
    <submittedName>
        <fullName evidence="9">Permease of the major facilitator superfamily</fullName>
    </submittedName>
</protein>
<dbReference type="eggNOG" id="COG2814">
    <property type="taxonomic scope" value="Bacteria"/>
</dbReference>
<gene>
    <name evidence="9" type="ordered locus">BMULJ_04342</name>
</gene>
<evidence type="ECO:0000259" key="8">
    <source>
        <dbReference type="PROSITE" id="PS50850"/>
    </source>
</evidence>
<name>A0A0H3KMB4_BURM1</name>
<dbReference type="PROSITE" id="PS50850">
    <property type="entry name" value="MFS"/>
    <property type="match status" value="1"/>
</dbReference>
<dbReference type="PANTHER" id="PTHR42718:SF46">
    <property type="entry name" value="BLR6921 PROTEIN"/>
    <property type="match status" value="1"/>
</dbReference>
<feature type="transmembrane region" description="Helical" evidence="7">
    <location>
        <begin position="162"/>
        <end position="183"/>
    </location>
</feature>
<dbReference type="GO" id="GO:0005886">
    <property type="term" value="C:plasma membrane"/>
    <property type="evidence" value="ECO:0007669"/>
    <property type="project" value="UniProtKB-SubCell"/>
</dbReference>
<evidence type="ECO:0000256" key="4">
    <source>
        <dbReference type="ARBA" id="ARBA00022692"/>
    </source>
</evidence>
<dbReference type="SUPFAM" id="SSF103473">
    <property type="entry name" value="MFS general substrate transporter"/>
    <property type="match status" value="1"/>
</dbReference>
<dbReference type="GO" id="GO:0022857">
    <property type="term" value="F:transmembrane transporter activity"/>
    <property type="evidence" value="ECO:0007669"/>
    <property type="project" value="InterPro"/>
</dbReference>
<dbReference type="CDD" id="cd17503">
    <property type="entry name" value="MFS_LmrB_MDR_like"/>
    <property type="match status" value="1"/>
</dbReference>
<feature type="transmembrane region" description="Helical" evidence="7">
    <location>
        <begin position="76"/>
        <end position="95"/>
    </location>
</feature>
<keyword evidence="3" id="KW-1003">Cell membrane</keyword>
<evidence type="ECO:0000256" key="3">
    <source>
        <dbReference type="ARBA" id="ARBA00022475"/>
    </source>
</evidence>
<evidence type="ECO:0000256" key="6">
    <source>
        <dbReference type="ARBA" id="ARBA00023136"/>
    </source>
</evidence>
<dbReference type="InterPro" id="IPR036259">
    <property type="entry name" value="MFS_trans_sf"/>
</dbReference>